<accession>A0A1I4HX00</accession>
<evidence type="ECO:0000313" key="3">
    <source>
        <dbReference type="Proteomes" id="UP000199006"/>
    </source>
</evidence>
<keyword evidence="2" id="KW-0762">Sugar transport</keyword>
<dbReference type="PANTHER" id="PTHR43649">
    <property type="entry name" value="ARABINOSE-BINDING PROTEIN-RELATED"/>
    <property type="match status" value="1"/>
</dbReference>
<feature type="signal peptide" evidence="1">
    <location>
        <begin position="1"/>
        <end position="27"/>
    </location>
</feature>
<sequence length="430" mass="48152">MFSKRNFSLVLILTLVLSLSLSVAALAQDDQVTLRFSWWGSQSRHEKTLRVIEMFEEKYPNIKIQPEYTGWSGYWDKMNAQAAGDNLPDIIQHVRKFMSGYVQNEQLLDLSPYIEDGSIDTTNIDSSYLEMGKIYGKQMGLATGVNAPAGYYDKELFDAAGIDYPSADDTWQDRAEMFKKIHEELGILGASSPTAQQDGTGFFVWLRQHGASFYNEDGTALGYDDDQLFVDFMKYDLDLIKSGAVQNAMQRQESARAVEEDLVTNGKAATATNYWSNQLAAISTGAGKLLHPFLYPKAADQTQEGRFMKPAMLLTVSKNTEHPAEVMKFLNFWFNDVEAGKVIGTDRGVPTNTKVVSALKENANQYDKVVFDFVDQASKNSGTALPPQPPKDQEVIAAYEEAYWQVIYEMISPEEGAKQFREAANKILAD</sequence>
<keyword evidence="3" id="KW-1185">Reference proteome</keyword>
<proteinExistence type="predicted"/>
<dbReference type="Proteomes" id="UP000199006">
    <property type="component" value="Unassembled WGS sequence"/>
</dbReference>
<keyword evidence="1" id="KW-0732">Signal</keyword>
<dbReference type="STRING" id="29563.SAMN02983006_01224"/>
<dbReference type="EMBL" id="FOTI01000013">
    <property type="protein sequence ID" value="SFL46628.1"/>
    <property type="molecule type" value="Genomic_DNA"/>
</dbReference>
<dbReference type="AlphaFoldDB" id="A0A1I4HX00"/>
<dbReference type="InterPro" id="IPR050490">
    <property type="entry name" value="Bact_solute-bd_prot1"/>
</dbReference>
<dbReference type="Gene3D" id="3.40.190.10">
    <property type="entry name" value="Periplasmic binding protein-like II"/>
    <property type="match status" value="2"/>
</dbReference>
<feature type="chain" id="PRO_5011510248" evidence="1">
    <location>
        <begin position="28"/>
        <end position="430"/>
    </location>
</feature>
<keyword evidence="2" id="KW-0813">Transport</keyword>
<dbReference type="SUPFAM" id="SSF53850">
    <property type="entry name" value="Periplasmic binding protein-like II"/>
    <property type="match status" value="1"/>
</dbReference>
<organism evidence="2 3">
    <name type="scientific">Halanaerobium salsuginis</name>
    <dbReference type="NCBI Taxonomy" id="29563"/>
    <lineage>
        <taxon>Bacteria</taxon>
        <taxon>Bacillati</taxon>
        <taxon>Bacillota</taxon>
        <taxon>Clostridia</taxon>
        <taxon>Halanaerobiales</taxon>
        <taxon>Halanaerobiaceae</taxon>
        <taxon>Halanaerobium</taxon>
    </lineage>
</organism>
<gene>
    <name evidence="2" type="ORF">SAMN02983006_01224</name>
</gene>
<dbReference type="InterPro" id="IPR006059">
    <property type="entry name" value="SBP"/>
</dbReference>
<protein>
    <submittedName>
        <fullName evidence="2">Multiple sugar transport system substrate-binding protein</fullName>
    </submittedName>
</protein>
<name>A0A1I4HX00_9FIRM</name>
<dbReference type="Pfam" id="PF01547">
    <property type="entry name" value="SBP_bac_1"/>
    <property type="match status" value="1"/>
</dbReference>
<evidence type="ECO:0000313" key="2">
    <source>
        <dbReference type="EMBL" id="SFL46628.1"/>
    </source>
</evidence>
<dbReference type="PANTHER" id="PTHR43649:SF11">
    <property type="entry name" value="ABC TRANSPORTER SUBSTRATE-BINDING PROTEIN YESO-RELATED"/>
    <property type="match status" value="1"/>
</dbReference>
<dbReference type="OrthoDB" id="9764112at2"/>
<evidence type="ECO:0000256" key="1">
    <source>
        <dbReference type="SAM" id="SignalP"/>
    </source>
</evidence>
<reference evidence="2 3" key="1">
    <citation type="submission" date="2016-10" db="EMBL/GenBank/DDBJ databases">
        <authorList>
            <person name="de Groot N.N."/>
        </authorList>
    </citation>
    <scope>NUCLEOTIDE SEQUENCE [LARGE SCALE GENOMIC DNA]</scope>
    <source>
        <strain evidence="2 3">ATCC 51327</strain>
    </source>
</reference>
<dbReference type="RefSeq" id="WP_089861053.1">
    <property type="nucleotide sequence ID" value="NZ_FOTI01000013.1"/>
</dbReference>